<name>A0A7W9TKK6_CASDE</name>
<comment type="function">
    <text evidence="5 6">Structural component of flagellum, the bacterial motility apparatus. Part of the rod structure of flagellar basal body.</text>
</comment>
<dbReference type="PIRSF" id="PIRSF002889">
    <property type="entry name" value="Rod_FlgB"/>
    <property type="match status" value="1"/>
</dbReference>
<dbReference type="Proteomes" id="UP000541136">
    <property type="component" value="Unassembled WGS sequence"/>
</dbReference>
<dbReference type="RefSeq" id="WP_043683156.1">
    <property type="nucleotide sequence ID" value="NZ_JACHIB010000002.1"/>
</dbReference>
<keyword evidence="8" id="KW-0282">Flagellum</keyword>
<gene>
    <name evidence="8" type="ORF">HNR28_000425</name>
</gene>
<dbReference type="EMBL" id="JACHIB010000002">
    <property type="protein sequence ID" value="MBB6082405.1"/>
    <property type="molecule type" value="Genomic_DNA"/>
</dbReference>
<dbReference type="Pfam" id="PF00460">
    <property type="entry name" value="Flg_bb_rod"/>
    <property type="match status" value="1"/>
</dbReference>
<dbReference type="GO" id="GO:0071978">
    <property type="term" value="P:bacterial-type flagellum-dependent swarming motility"/>
    <property type="evidence" value="ECO:0007669"/>
    <property type="project" value="TreeGrafter"/>
</dbReference>
<evidence type="ECO:0000256" key="6">
    <source>
        <dbReference type="PIRNR" id="PIRNR002889"/>
    </source>
</evidence>
<evidence type="ECO:0000256" key="1">
    <source>
        <dbReference type="ARBA" id="ARBA00004117"/>
    </source>
</evidence>
<dbReference type="GO" id="GO:0030694">
    <property type="term" value="C:bacterial-type flagellum basal body, rod"/>
    <property type="evidence" value="ECO:0007669"/>
    <property type="project" value="InterPro"/>
</dbReference>
<comment type="similarity">
    <text evidence="2 6">Belongs to the flagella basal body rod proteins family.</text>
</comment>
<protein>
    <recommendedName>
        <fullName evidence="3 6">Flagellar basal body rod protein FlgB</fullName>
    </recommendedName>
</protein>
<dbReference type="InterPro" id="IPR006300">
    <property type="entry name" value="FlgB"/>
</dbReference>
<evidence type="ECO:0000259" key="7">
    <source>
        <dbReference type="Pfam" id="PF00460"/>
    </source>
</evidence>
<evidence type="ECO:0000256" key="3">
    <source>
        <dbReference type="ARBA" id="ARBA00014376"/>
    </source>
</evidence>
<sequence length="137" mass="15258">MIDRIGKDFEFYQKALALRQQRQEILASNIANADTPNYKARDVDFNATLRDAMGEGGLPRLPDTSLTLTSARHIPASAHTSGPAEELYRVPTQPSLDGNTVEMDVERVQFADNTLRYQTDLQVLNGRIKSLLAAIQQ</sequence>
<evidence type="ECO:0000256" key="2">
    <source>
        <dbReference type="ARBA" id="ARBA00009677"/>
    </source>
</evidence>
<dbReference type="PANTHER" id="PTHR30435:SF12">
    <property type="entry name" value="FLAGELLAR BASAL BODY ROD PROTEIN FLGB"/>
    <property type="match status" value="1"/>
</dbReference>
<dbReference type="NCBIfam" id="TIGR01396">
    <property type="entry name" value="FlgB"/>
    <property type="match status" value="1"/>
</dbReference>
<evidence type="ECO:0000256" key="5">
    <source>
        <dbReference type="ARBA" id="ARBA00024934"/>
    </source>
</evidence>
<keyword evidence="4 6" id="KW-0975">Bacterial flagellum</keyword>
<dbReference type="PANTHER" id="PTHR30435">
    <property type="entry name" value="FLAGELLAR PROTEIN"/>
    <property type="match status" value="1"/>
</dbReference>
<dbReference type="InterPro" id="IPR019776">
    <property type="entry name" value="Flagellar_basal_body_rod_CS"/>
</dbReference>
<reference evidence="8 9" key="1">
    <citation type="submission" date="2020-08" db="EMBL/GenBank/DDBJ databases">
        <title>Genomic Encyclopedia of Type Strains, Phase IV (KMG-IV): sequencing the most valuable type-strain genomes for metagenomic binning, comparative biology and taxonomic classification.</title>
        <authorList>
            <person name="Goeker M."/>
        </authorList>
    </citation>
    <scope>NUCLEOTIDE SEQUENCE [LARGE SCALE GENOMIC DNA]</scope>
    <source>
        <strain evidence="8 9">DSM 12141</strain>
    </source>
</reference>
<keyword evidence="8" id="KW-0969">Cilium</keyword>
<organism evidence="8 9">
    <name type="scientific">Castellaniella defragrans</name>
    <name type="common">Alcaligenes defragrans</name>
    <dbReference type="NCBI Taxonomy" id="75697"/>
    <lineage>
        <taxon>Bacteria</taxon>
        <taxon>Pseudomonadati</taxon>
        <taxon>Pseudomonadota</taxon>
        <taxon>Betaproteobacteria</taxon>
        <taxon>Burkholderiales</taxon>
        <taxon>Alcaligenaceae</taxon>
        <taxon>Castellaniella</taxon>
    </lineage>
</organism>
<proteinExistence type="inferred from homology"/>
<evidence type="ECO:0000256" key="4">
    <source>
        <dbReference type="ARBA" id="ARBA00023143"/>
    </source>
</evidence>
<evidence type="ECO:0000313" key="9">
    <source>
        <dbReference type="Proteomes" id="UP000541136"/>
    </source>
</evidence>
<dbReference type="PROSITE" id="PS00588">
    <property type="entry name" value="FLAGELLA_BB_ROD"/>
    <property type="match status" value="1"/>
</dbReference>
<keyword evidence="8" id="KW-0966">Cell projection</keyword>
<dbReference type="AlphaFoldDB" id="A0A7W9TKK6"/>
<comment type="subcellular location">
    <subcellularLocation>
        <location evidence="1 6">Bacterial flagellum basal body</location>
    </subcellularLocation>
</comment>
<comment type="subunit">
    <text evidence="6">The basal body constitutes a major portion of the flagellar organelle and consists of a number of rings mounted on a central rod.</text>
</comment>
<accession>A0A7W9TKK6</accession>
<evidence type="ECO:0000313" key="8">
    <source>
        <dbReference type="EMBL" id="MBB6082405.1"/>
    </source>
</evidence>
<feature type="domain" description="Flagellar basal body rod protein N-terminal" evidence="7">
    <location>
        <begin position="13"/>
        <end position="39"/>
    </location>
</feature>
<dbReference type="InterPro" id="IPR001444">
    <property type="entry name" value="Flag_bb_rod_N"/>
</dbReference>
<comment type="caution">
    <text evidence="8">The sequence shown here is derived from an EMBL/GenBank/DDBJ whole genome shotgun (WGS) entry which is preliminary data.</text>
</comment>